<evidence type="ECO:0000313" key="2">
    <source>
        <dbReference type="Proteomes" id="UP000184130"/>
    </source>
</evidence>
<evidence type="ECO:0008006" key="3">
    <source>
        <dbReference type="Google" id="ProtNLM"/>
    </source>
</evidence>
<dbReference type="Proteomes" id="UP000184130">
    <property type="component" value="Unassembled WGS sequence"/>
</dbReference>
<dbReference type="EMBL" id="FRBD01000001">
    <property type="protein sequence ID" value="SHK26281.1"/>
    <property type="molecule type" value="Genomic_DNA"/>
</dbReference>
<sequence>MKQEPVPVFHERTMEGLNAARKRGRLGGRPKIPKDDVEAALKMYDSKSFTLAEIEMRTGVKRPTLYLYLNRRKNGEL</sequence>
<gene>
    <name evidence="1" type="ORF">SAMN05216463_10135</name>
</gene>
<proteinExistence type="predicted"/>
<reference evidence="1 2" key="1">
    <citation type="submission" date="2016-11" db="EMBL/GenBank/DDBJ databases">
        <authorList>
            <person name="Jaros S."/>
            <person name="Januszkiewicz K."/>
            <person name="Wedrychowicz H."/>
        </authorList>
    </citation>
    <scope>NUCLEOTIDE SEQUENCE [LARGE SCALE GENOMIC DNA]</scope>
    <source>
        <strain evidence="1 2">KHT3</strain>
    </source>
</reference>
<organism evidence="1 2">
    <name type="scientific">Xylanibacter ruminicola</name>
    <name type="common">Prevotella ruminicola</name>
    <dbReference type="NCBI Taxonomy" id="839"/>
    <lineage>
        <taxon>Bacteria</taxon>
        <taxon>Pseudomonadati</taxon>
        <taxon>Bacteroidota</taxon>
        <taxon>Bacteroidia</taxon>
        <taxon>Bacteroidales</taxon>
        <taxon>Prevotellaceae</taxon>
        <taxon>Xylanibacter</taxon>
    </lineage>
</organism>
<dbReference type="AlphaFoldDB" id="A0A1M6R1B4"/>
<name>A0A1M6R1B4_XYLRU</name>
<accession>A0A1M6R1B4</accession>
<protein>
    <recommendedName>
        <fullName evidence="3">Helix-turn-helix domain of resolvase</fullName>
    </recommendedName>
</protein>
<evidence type="ECO:0000313" key="1">
    <source>
        <dbReference type="EMBL" id="SHK26281.1"/>
    </source>
</evidence>